<sequence length="523" mass="58228">MISIFNRALNAIPKRADQQQVEELRRTFEDSGVTVALETIDNQVMYGRRGTGKTHAFRYLETQVLELGDIPVYVDLRQIGSANGLFNGNEVKTTERAARLLVDLLGNVRDHIFEIVVNDEDLVNNPSIVDNLDRLVDAISKVRIVGPVNVGVESSRTNSIVSNENLSLGASSNPALSYSSASQHEVGSSGRSTMAREGDEEVFLEFSPIVNALRSFAGNLGKRRLWILLDEWSSVPSDLQPLLGEFIVRGLSPVSAITVKIAAIEQQSNFRDYCGDQLVGIELGADFAANLNLDDYMVYEQHEERSTSFFKGLFHKHLMSGRGGGLLSDRVLREEEMISQLFSDRRAFEELVRASEGVPRDALNIAGKAALSAGGKKISMKDVRSAARSWYQADKENALQSDSDATRMLHRIVDDVIREKKSRGFLVNQRDSNNPVLLKLFDARVLHIVRRGYSAQDVPGERFDVWTIDYGAYVDLIRTQNEPRSFLPGGDEGDLEAEIDVPMQDLRAIRRAILDLDALSKDK</sequence>
<proteinExistence type="predicted"/>
<dbReference type="EMBL" id="AP025017">
    <property type="protein sequence ID" value="BDA63474.1"/>
    <property type="molecule type" value="Genomic_DNA"/>
</dbReference>
<dbReference type="InterPro" id="IPR027417">
    <property type="entry name" value="P-loop_NTPase"/>
</dbReference>
<protein>
    <recommendedName>
        <fullName evidence="3">ATP-binding protein</fullName>
    </recommendedName>
</protein>
<keyword evidence="2" id="KW-1185">Reference proteome</keyword>
<dbReference type="SUPFAM" id="SSF52540">
    <property type="entry name" value="P-loop containing nucleoside triphosphate hydrolases"/>
    <property type="match status" value="1"/>
</dbReference>
<evidence type="ECO:0000313" key="2">
    <source>
        <dbReference type="Proteomes" id="UP000824496"/>
    </source>
</evidence>
<evidence type="ECO:0008006" key="3">
    <source>
        <dbReference type="Google" id="ProtNLM"/>
    </source>
</evidence>
<accession>A0ABN6K5X0</accession>
<organism evidence="1 2">
    <name type="scientific">Actinomyces capricornis</name>
    <dbReference type="NCBI Taxonomy" id="2755559"/>
    <lineage>
        <taxon>Bacteria</taxon>
        <taxon>Bacillati</taxon>
        <taxon>Actinomycetota</taxon>
        <taxon>Actinomycetes</taxon>
        <taxon>Actinomycetales</taxon>
        <taxon>Actinomycetaceae</taxon>
        <taxon>Actinomyces</taxon>
    </lineage>
</organism>
<name>A0ABN6K5X0_9ACTO</name>
<gene>
    <name evidence="1" type="ORF">MANAM107_03080</name>
</gene>
<evidence type="ECO:0000313" key="1">
    <source>
        <dbReference type="EMBL" id="BDA63474.1"/>
    </source>
</evidence>
<dbReference type="Proteomes" id="UP000824496">
    <property type="component" value="Chromosome"/>
</dbReference>
<reference evidence="1 2" key="1">
    <citation type="submission" date="2021-08" db="EMBL/GenBank/DDBJ databases">
        <title>Whole genome sequence of novel Actinomyces species strain MAS-1.</title>
        <authorList>
            <person name="Saito M."/>
            <person name="Kuwahara N."/>
            <person name="Takizawa T."/>
            <person name="Gotouda H."/>
            <person name="Ochiai T."/>
        </authorList>
    </citation>
    <scope>NUCLEOTIDE SEQUENCE [LARGE SCALE GENOMIC DNA]</scope>
    <source>
        <strain evidence="1 2">MAS-1</strain>
    </source>
</reference>